<dbReference type="Gene3D" id="3.40.190.10">
    <property type="entry name" value="Periplasmic binding protein-like II"/>
    <property type="match status" value="2"/>
</dbReference>
<gene>
    <name evidence="3" type="ORF">D9V41_01675</name>
</gene>
<reference evidence="3 4" key="1">
    <citation type="submission" date="2018-10" db="EMBL/GenBank/DDBJ databases">
        <title>Aeromicrobium sp. 9W16Y-2 whole genome shotgun sequence.</title>
        <authorList>
            <person name="Li F."/>
        </authorList>
    </citation>
    <scope>NUCLEOTIDE SEQUENCE [LARGE SCALE GENOMIC DNA]</scope>
    <source>
        <strain evidence="3 4">9W16Y-2</strain>
    </source>
</reference>
<dbReference type="Pfam" id="PF09084">
    <property type="entry name" value="NMT1"/>
    <property type="match status" value="1"/>
</dbReference>
<accession>A0A3L8PTM5</accession>
<dbReference type="SMART" id="SM00062">
    <property type="entry name" value="PBPb"/>
    <property type="match status" value="1"/>
</dbReference>
<evidence type="ECO:0000259" key="2">
    <source>
        <dbReference type="SMART" id="SM00062"/>
    </source>
</evidence>
<dbReference type="AlphaFoldDB" id="A0A3L8PTM5"/>
<feature type="domain" description="Solute-binding protein family 3/N-terminal" evidence="2">
    <location>
        <begin position="17"/>
        <end position="237"/>
    </location>
</feature>
<comment type="similarity">
    <text evidence="1">Belongs to the bacterial solute-binding protein SsuA/TauA family.</text>
</comment>
<proteinExistence type="inferred from homology"/>
<evidence type="ECO:0000313" key="4">
    <source>
        <dbReference type="Proteomes" id="UP000282515"/>
    </source>
</evidence>
<protein>
    <submittedName>
        <fullName evidence="3">ABC transporter substrate-binding protein</fullName>
    </submittedName>
</protein>
<organism evidence="3 4">
    <name type="scientific">Aeromicrobium phragmitis</name>
    <dbReference type="NCBI Taxonomy" id="2478914"/>
    <lineage>
        <taxon>Bacteria</taxon>
        <taxon>Bacillati</taxon>
        <taxon>Actinomycetota</taxon>
        <taxon>Actinomycetes</taxon>
        <taxon>Propionibacteriales</taxon>
        <taxon>Nocardioidaceae</taxon>
        <taxon>Aeromicrobium</taxon>
    </lineage>
</organism>
<dbReference type="EMBL" id="RDBF01000001">
    <property type="protein sequence ID" value="RLV57372.1"/>
    <property type="molecule type" value="Genomic_DNA"/>
</dbReference>
<dbReference type="Proteomes" id="UP000282515">
    <property type="component" value="Unassembled WGS sequence"/>
</dbReference>
<dbReference type="InterPro" id="IPR001638">
    <property type="entry name" value="Solute-binding_3/MltF_N"/>
</dbReference>
<dbReference type="SUPFAM" id="SSF53850">
    <property type="entry name" value="Periplasmic binding protein-like II"/>
    <property type="match status" value="1"/>
</dbReference>
<evidence type="ECO:0000313" key="3">
    <source>
        <dbReference type="EMBL" id="RLV57372.1"/>
    </source>
</evidence>
<dbReference type="InterPro" id="IPR015168">
    <property type="entry name" value="SsuA/THI5"/>
</dbReference>
<evidence type="ECO:0000256" key="1">
    <source>
        <dbReference type="ARBA" id="ARBA00010742"/>
    </source>
</evidence>
<dbReference type="PANTHER" id="PTHR30024">
    <property type="entry name" value="ALIPHATIC SULFONATES-BINDING PROTEIN-RELATED"/>
    <property type="match status" value="1"/>
</dbReference>
<sequence>MLFACSGSSEGTGEDMTLRVAVTAPGLPFLQLYIADEQGFFEDEGLDVSFVNVDGSAASTAAIQSGSADITVTLPEGEIVARSAGTNTKIIGATVKKNLYKMFVSPSVSSLDDLAGQKIAMLTEGNGTDIQARRLLDLEGAGAANSTFVATGALPNRLAALKQGEVAGTLLFPPFDVIAESEGLTPLFSLSEVSVDYPNEVVSTTEKVMEEKPEALRAFMAALVRATAFIEEEFDEAVRIGAEVTSTDADIVRASLQNMLDEDAFAEDGAVAVEGLQGVIASMEDYGNFTDLPPATDLYDDSFLPN</sequence>
<keyword evidence="4" id="KW-1185">Reference proteome</keyword>
<name>A0A3L8PTM5_9ACTN</name>
<comment type="caution">
    <text evidence="3">The sequence shown here is derived from an EMBL/GenBank/DDBJ whole genome shotgun (WGS) entry which is preliminary data.</text>
</comment>